<comment type="caution">
    <text evidence="5">The sequence shown here is derived from an EMBL/GenBank/DDBJ whole genome shotgun (WGS) entry which is preliminary data.</text>
</comment>
<evidence type="ECO:0000256" key="3">
    <source>
        <dbReference type="PROSITE-ProRule" id="PRU01052"/>
    </source>
</evidence>
<evidence type="ECO:0000313" key="6">
    <source>
        <dbReference type="Proteomes" id="UP001634394"/>
    </source>
</evidence>
<dbReference type="InterPro" id="IPR015894">
    <property type="entry name" value="Guanylate-bd_N"/>
</dbReference>
<name>A0ABD3WED1_SINWO</name>
<dbReference type="PROSITE" id="PS51715">
    <property type="entry name" value="G_GB1_RHD3"/>
    <property type="match status" value="1"/>
</dbReference>
<proteinExistence type="inferred from homology"/>
<comment type="similarity">
    <text evidence="3">Belongs to the TRAFAC class dynamin-like GTPase superfamily. GB1/RHD3 GTPase family.</text>
</comment>
<keyword evidence="2" id="KW-0342">GTP-binding</keyword>
<dbReference type="PANTHER" id="PTHR10751">
    <property type="entry name" value="GUANYLATE BINDING PROTEIN"/>
    <property type="match status" value="1"/>
</dbReference>
<dbReference type="SUPFAM" id="SSF52540">
    <property type="entry name" value="P-loop containing nucleoside triphosphate hydrolases"/>
    <property type="match status" value="1"/>
</dbReference>
<evidence type="ECO:0000256" key="2">
    <source>
        <dbReference type="ARBA" id="ARBA00023134"/>
    </source>
</evidence>
<dbReference type="Proteomes" id="UP001634394">
    <property type="component" value="Unassembled WGS sequence"/>
</dbReference>
<dbReference type="EMBL" id="JBJQND010000007">
    <property type="protein sequence ID" value="KAL3871951.1"/>
    <property type="molecule type" value="Genomic_DNA"/>
</dbReference>
<feature type="non-terminal residue" evidence="5">
    <location>
        <position position="1"/>
    </location>
</feature>
<dbReference type="AlphaFoldDB" id="A0ABD3WED1"/>
<feature type="non-terminal residue" evidence="5">
    <location>
        <position position="77"/>
    </location>
</feature>
<organism evidence="5 6">
    <name type="scientific">Sinanodonta woodiana</name>
    <name type="common">Chinese pond mussel</name>
    <name type="synonym">Anodonta woodiana</name>
    <dbReference type="NCBI Taxonomy" id="1069815"/>
    <lineage>
        <taxon>Eukaryota</taxon>
        <taxon>Metazoa</taxon>
        <taxon>Spiralia</taxon>
        <taxon>Lophotrochozoa</taxon>
        <taxon>Mollusca</taxon>
        <taxon>Bivalvia</taxon>
        <taxon>Autobranchia</taxon>
        <taxon>Heteroconchia</taxon>
        <taxon>Palaeoheterodonta</taxon>
        <taxon>Unionida</taxon>
        <taxon>Unionoidea</taxon>
        <taxon>Unionidae</taxon>
        <taxon>Unioninae</taxon>
        <taxon>Sinanodonta</taxon>
    </lineage>
</organism>
<dbReference type="InterPro" id="IPR030386">
    <property type="entry name" value="G_GB1_RHD3_dom"/>
</dbReference>
<dbReference type="Gene3D" id="3.40.50.300">
    <property type="entry name" value="P-loop containing nucleotide triphosphate hydrolases"/>
    <property type="match status" value="1"/>
</dbReference>
<evidence type="ECO:0000259" key="4">
    <source>
        <dbReference type="PROSITE" id="PS51715"/>
    </source>
</evidence>
<evidence type="ECO:0000256" key="1">
    <source>
        <dbReference type="ARBA" id="ARBA00022741"/>
    </source>
</evidence>
<feature type="domain" description="GB1/RHD3-type G" evidence="4">
    <location>
        <begin position="49"/>
        <end position="77"/>
    </location>
</feature>
<dbReference type="GO" id="GO:0005525">
    <property type="term" value="F:GTP binding"/>
    <property type="evidence" value="ECO:0007669"/>
    <property type="project" value="UniProtKB-KW"/>
</dbReference>
<keyword evidence="6" id="KW-1185">Reference proteome</keyword>
<gene>
    <name evidence="5" type="ORF">ACJMK2_039923</name>
</gene>
<dbReference type="Pfam" id="PF02263">
    <property type="entry name" value="GBP"/>
    <property type="match status" value="1"/>
</dbReference>
<reference evidence="5 6" key="1">
    <citation type="submission" date="2024-11" db="EMBL/GenBank/DDBJ databases">
        <title>Chromosome-level genome assembly of the freshwater bivalve Anodonta woodiana.</title>
        <authorList>
            <person name="Chen X."/>
        </authorList>
    </citation>
    <scope>NUCLEOTIDE SEQUENCE [LARGE SCALE GENOMIC DNA]</scope>
    <source>
        <strain evidence="5">MN2024</strain>
        <tissue evidence="5">Gills</tissue>
    </source>
</reference>
<protein>
    <recommendedName>
        <fullName evidence="4">GB1/RHD3-type G domain-containing protein</fullName>
    </recommendedName>
</protein>
<sequence>HLIHETGLQSVMAYESCQVFQEPLCLIDSDKDGKLTVVDDVLNQISQIPKQLNVVAIAGLYRTGKSYLLNRLAQVNR</sequence>
<accession>A0ABD3WED1</accession>
<dbReference type="InterPro" id="IPR027417">
    <property type="entry name" value="P-loop_NTPase"/>
</dbReference>
<keyword evidence="1" id="KW-0547">Nucleotide-binding</keyword>
<evidence type="ECO:0000313" key="5">
    <source>
        <dbReference type="EMBL" id="KAL3871951.1"/>
    </source>
</evidence>